<evidence type="ECO:0000256" key="1">
    <source>
        <dbReference type="ARBA" id="ARBA00004651"/>
    </source>
</evidence>
<dbReference type="PANTHER" id="PTHR43124">
    <property type="entry name" value="PURINE EFFLUX PUMP PBUE"/>
    <property type="match status" value="1"/>
</dbReference>
<keyword evidence="3 6" id="KW-0812">Transmembrane</keyword>
<feature type="transmembrane region" description="Helical" evidence="6">
    <location>
        <begin position="21"/>
        <end position="46"/>
    </location>
</feature>
<dbReference type="Proteomes" id="UP000642265">
    <property type="component" value="Unassembled WGS sequence"/>
</dbReference>
<evidence type="ECO:0000256" key="3">
    <source>
        <dbReference type="ARBA" id="ARBA00022692"/>
    </source>
</evidence>
<sequence>MQWESLSDFDQSRIKRWQWGMLALALLCEMFLAADWYAFAAVIPFISETLQLDSAQAGLAQGIFALTYGLGMIVWSQLSRRMNARSLLLIGLFCTAVGMVAQVYVQNYAQLIALRLFIGFFDAAIFLGNMKLIIGWFPQKRRGSMIGLILAAYSLAITLDFAIGIPLSITYGWRTFFAILAIGTLVTAAAVLLFTRNNPAHIGYKDFRWEPEKQQTSTASLASIFRSKWIIVGSLGISACTMAIAGTATWVIPGYIAVHQMPVEDAALIGTLMGLSQVVFLVIGGYAADRLNKTGMIKFGTVLAVLVAAMFTVGMAIPLGFGWLILMALLSGMALFGGGAIFAFLSEKYPEELATAAVGYAEIFAILATFISPWVMGVVIKVSGGSFVSAFLTFAIMEAIILAIVLVVTRESFSLNDDKVAIATSGNGISGEASRP</sequence>
<dbReference type="GO" id="GO:0005886">
    <property type="term" value="C:plasma membrane"/>
    <property type="evidence" value="ECO:0007669"/>
    <property type="project" value="UniProtKB-SubCell"/>
</dbReference>
<accession>A0A011V8P0</accession>
<evidence type="ECO:0000313" key="8">
    <source>
        <dbReference type="EMBL" id="KAB2798863.1"/>
    </source>
</evidence>
<evidence type="ECO:0000259" key="7">
    <source>
        <dbReference type="PROSITE" id="PS50850"/>
    </source>
</evidence>
<dbReference type="PANTHER" id="PTHR43124:SF3">
    <property type="entry name" value="CHLORAMPHENICOL EFFLUX PUMP RV0191"/>
    <property type="match status" value="1"/>
</dbReference>
<keyword evidence="4 6" id="KW-1133">Transmembrane helix</keyword>
<feature type="transmembrane region" description="Helical" evidence="6">
    <location>
        <begin position="299"/>
        <end position="317"/>
    </location>
</feature>
<dbReference type="Gene3D" id="1.20.1250.20">
    <property type="entry name" value="MFS general substrate transporter like domains"/>
    <property type="match status" value="2"/>
</dbReference>
<feature type="transmembrane region" description="Helical" evidence="6">
    <location>
        <begin position="111"/>
        <end position="134"/>
    </location>
</feature>
<keyword evidence="2" id="KW-1003">Cell membrane</keyword>
<feature type="transmembrane region" description="Helical" evidence="6">
    <location>
        <begin position="229"/>
        <end position="256"/>
    </location>
</feature>
<feature type="transmembrane region" description="Helical" evidence="6">
    <location>
        <begin position="323"/>
        <end position="345"/>
    </location>
</feature>
<keyword evidence="5 6" id="KW-0472">Membrane</keyword>
<dbReference type="Proteomes" id="UP000441102">
    <property type="component" value="Unassembled WGS sequence"/>
</dbReference>
<dbReference type="InterPro" id="IPR020846">
    <property type="entry name" value="MFS_dom"/>
</dbReference>
<dbReference type="Pfam" id="PF07690">
    <property type="entry name" value="MFS_1"/>
    <property type="match status" value="1"/>
</dbReference>
<gene>
    <name evidence="8" type="ORF">F9L06_09645</name>
    <name evidence="9" type="ORF">IH622_03020</name>
</gene>
<reference evidence="8 10" key="1">
    <citation type="submission" date="2019-09" db="EMBL/GenBank/DDBJ databases">
        <title>Taxonomic organization of the family Brucellaceae based on a phylogenomic approach.</title>
        <authorList>
            <person name="Leclercq S."/>
            <person name="Cloeckaert A."/>
            <person name="Zygmunt M.S."/>
        </authorList>
    </citation>
    <scope>NUCLEOTIDE SEQUENCE [LARGE SCALE GENOMIC DNA]</scope>
    <source>
        <strain evidence="8 10">CCUG 34461</strain>
    </source>
</reference>
<evidence type="ECO:0000256" key="4">
    <source>
        <dbReference type="ARBA" id="ARBA00022989"/>
    </source>
</evidence>
<evidence type="ECO:0000313" key="10">
    <source>
        <dbReference type="Proteomes" id="UP000441102"/>
    </source>
</evidence>
<reference evidence="9" key="2">
    <citation type="submission" date="2020-09" db="EMBL/GenBank/DDBJ databases">
        <authorList>
            <person name="Dalcin Martins P."/>
        </authorList>
    </citation>
    <scope>NUCLEOTIDE SEQUENCE</scope>
    <source>
        <strain evidence="9">MAG47</strain>
    </source>
</reference>
<feature type="transmembrane region" description="Helical" evidence="6">
    <location>
        <begin position="175"/>
        <end position="195"/>
    </location>
</feature>
<feature type="transmembrane region" description="Helical" evidence="6">
    <location>
        <begin position="146"/>
        <end position="169"/>
    </location>
</feature>
<reference evidence="9" key="3">
    <citation type="submission" date="2020-10" db="EMBL/GenBank/DDBJ databases">
        <title>Enrichment of novel Verrucomicrobia, Bacteroidetes and Krumholzibacteria in an oxygen-limited, methane- and iron-fed bioreactor inoculated with Bothnian Sea sediments.</title>
        <authorList>
            <person name="Martins P.D."/>
            <person name="de Jong A."/>
            <person name="Lenstra W.K."/>
            <person name="van Helmond N.A.G.M."/>
            <person name="Slomp C.P."/>
            <person name="Jetten M.S.M."/>
            <person name="Welte C.U."/>
            <person name="Rasigraf O."/>
        </authorList>
    </citation>
    <scope>NUCLEOTIDE SEQUENCE</scope>
    <source>
        <strain evidence="9">MAG47</strain>
    </source>
</reference>
<dbReference type="GO" id="GO:0022857">
    <property type="term" value="F:transmembrane transporter activity"/>
    <property type="evidence" value="ECO:0007669"/>
    <property type="project" value="InterPro"/>
</dbReference>
<dbReference type="PROSITE" id="PS50850">
    <property type="entry name" value="MFS"/>
    <property type="match status" value="1"/>
</dbReference>
<feature type="transmembrane region" description="Helical" evidence="6">
    <location>
        <begin position="357"/>
        <end position="380"/>
    </location>
</feature>
<protein>
    <submittedName>
        <fullName evidence="8">MFS transporter</fullName>
    </submittedName>
</protein>
<feature type="transmembrane region" description="Helical" evidence="6">
    <location>
        <begin position="386"/>
        <end position="409"/>
    </location>
</feature>
<evidence type="ECO:0000256" key="2">
    <source>
        <dbReference type="ARBA" id="ARBA00022475"/>
    </source>
</evidence>
<feature type="domain" description="Major facilitator superfamily (MFS) profile" evidence="7">
    <location>
        <begin position="21"/>
        <end position="413"/>
    </location>
</feature>
<dbReference type="InterPro" id="IPR036259">
    <property type="entry name" value="MFS_trans_sf"/>
</dbReference>
<dbReference type="GeneID" id="61315399"/>
<dbReference type="EMBL" id="JACZKO010000009">
    <property type="protein sequence ID" value="MBE0559791.1"/>
    <property type="molecule type" value="Genomic_DNA"/>
</dbReference>
<name>A0A011V8P0_BRUAN</name>
<dbReference type="InterPro" id="IPR011701">
    <property type="entry name" value="MFS"/>
</dbReference>
<evidence type="ECO:0000313" key="9">
    <source>
        <dbReference type="EMBL" id="MBE0559791.1"/>
    </source>
</evidence>
<feature type="transmembrane region" description="Helical" evidence="6">
    <location>
        <begin position="268"/>
        <end position="287"/>
    </location>
</feature>
<dbReference type="InterPro" id="IPR050189">
    <property type="entry name" value="MFS_Efflux_Transporters"/>
</dbReference>
<dbReference type="AlphaFoldDB" id="A0A011V8P0"/>
<proteinExistence type="predicted"/>
<dbReference type="EMBL" id="WBWX01000003">
    <property type="protein sequence ID" value="KAB2798863.1"/>
    <property type="molecule type" value="Genomic_DNA"/>
</dbReference>
<evidence type="ECO:0000256" key="6">
    <source>
        <dbReference type="SAM" id="Phobius"/>
    </source>
</evidence>
<comment type="caution">
    <text evidence="8">The sequence shown here is derived from an EMBL/GenBank/DDBJ whole genome shotgun (WGS) entry which is preliminary data.</text>
</comment>
<feature type="transmembrane region" description="Helical" evidence="6">
    <location>
        <begin position="58"/>
        <end position="75"/>
    </location>
</feature>
<dbReference type="SUPFAM" id="SSF103473">
    <property type="entry name" value="MFS general substrate transporter"/>
    <property type="match status" value="1"/>
</dbReference>
<feature type="transmembrane region" description="Helical" evidence="6">
    <location>
        <begin position="87"/>
        <end position="105"/>
    </location>
</feature>
<comment type="subcellular location">
    <subcellularLocation>
        <location evidence="1">Cell membrane</location>
        <topology evidence="1">Multi-pass membrane protein</topology>
    </subcellularLocation>
</comment>
<evidence type="ECO:0000256" key="5">
    <source>
        <dbReference type="ARBA" id="ARBA00023136"/>
    </source>
</evidence>
<organism evidence="8 10">
    <name type="scientific">Brucella anthropi</name>
    <name type="common">Ochrobactrum anthropi</name>
    <dbReference type="NCBI Taxonomy" id="529"/>
    <lineage>
        <taxon>Bacteria</taxon>
        <taxon>Pseudomonadati</taxon>
        <taxon>Pseudomonadota</taxon>
        <taxon>Alphaproteobacteria</taxon>
        <taxon>Hyphomicrobiales</taxon>
        <taxon>Brucellaceae</taxon>
        <taxon>Brucella/Ochrobactrum group</taxon>
        <taxon>Brucella</taxon>
    </lineage>
</organism>
<dbReference type="RefSeq" id="WP_010659190.1">
    <property type="nucleotide sequence ID" value="NZ_CP044971.1"/>
</dbReference>